<name>A0A0A8Z177_ARUDO</name>
<feature type="transmembrane region" description="Helical" evidence="1">
    <location>
        <begin position="15"/>
        <end position="35"/>
    </location>
</feature>
<keyword evidence="1" id="KW-0472">Membrane</keyword>
<proteinExistence type="predicted"/>
<reference evidence="2" key="1">
    <citation type="submission" date="2014-09" db="EMBL/GenBank/DDBJ databases">
        <authorList>
            <person name="Magalhaes I.L.F."/>
            <person name="Oliveira U."/>
            <person name="Santos F.R."/>
            <person name="Vidigal T.H.D.A."/>
            <person name="Brescovit A.D."/>
            <person name="Santos A.J."/>
        </authorList>
    </citation>
    <scope>NUCLEOTIDE SEQUENCE</scope>
    <source>
        <tissue evidence="2">Shoot tissue taken approximately 20 cm above the soil surface</tissue>
    </source>
</reference>
<keyword evidence="1" id="KW-0812">Transmembrane</keyword>
<accession>A0A0A8Z177</accession>
<keyword evidence="1" id="KW-1133">Transmembrane helix</keyword>
<dbReference type="AlphaFoldDB" id="A0A0A8Z177"/>
<protein>
    <submittedName>
        <fullName evidence="2">Uncharacterized protein</fullName>
    </submittedName>
</protein>
<reference evidence="2" key="2">
    <citation type="journal article" date="2015" name="Data Brief">
        <title>Shoot transcriptome of the giant reed, Arundo donax.</title>
        <authorList>
            <person name="Barrero R.A."/>
            <person name="Guerrero F.D."/>
            <person name="Moolhuijzen P."/>
            <person name="Goolsby J.A."/>
            <person name="Tidwell J."/>
            <person name="Bellgard S.E."/>
            <person name="Bellgard M.I."/>
        </authorList>
    </citation>
    <scope>NUCLEOTIDE SEQUENCE</scope>
    <source>
        <tissue evidence="2">Shoot tissue taken approximately 20 cm above the soil surface</tissue>
    </source>
</reference>
<organism evidence="2">
    <name type="scientific">Arundo donax</name>
    <name type="common">Giant reed</name>
    <name type="synonym">Donax arundinaceus</name>
    <dbReference type="NCBI Taxonomy" id="35708"/>
    <lineage>
        <taxon>Eukaryota</taxon>
        <taxon>Viridiplantae</taxon>
        <taxon>Streptophyta</taxon>
        <taxon>Embryophyta</taxon>
        <taxon>Tracheophyta</taxon>
        <taxon>Spermatophyta</taxon>
        <taxon>Magnoliopsida</taxon>
        <taxon>Liliopsida</taxon>
        <taxon>Poales</taxon>
        <taxon>Poaceae</taxon>
        <taxon>PACMAD clade</taxon>
        <taxon>Arundinoideae</taxon>
        <taxon>Arundineae</taxon>
        <taxon>Arundo</taxon>
    </lineage>
</organism>
<evidence type="ECO:0000313" key="2">
    <source>
        <dbReference type="EMBL" id="JAD33119.1"/>
    </source>
</evidence>
<dbReference type="EMBL" id="GBRH01264776">
    <property type="protein sequence ID" value="JAD33119.1"/>
    <property type="molecule type" value="Transcribed_RNA"/>
</dbReference>
<evidence type="ECO:0000256" key="1">
    <source>
        <dbReference type="SAM" id="Phobius"/>
    </source>
</evidence>
<sequence length="41" mass="4608">MSMGTMRCANVYHESLFATVESIYVMTISSILFGVQQMLMS</sequence>